<dbReference type="Gene3D" id="3.90.420.10">
    <property type="entry name" value="Oxidoreductase, molybdopterin-binding domain"/>
    <property type="match status" value="1"/>
</dbReference>
<feature type="domain" description="Oxidoreductase molybdopterin-binding" evidence="2">
    <location>
        <begin position="50"/>
        <end position="182"/>
    </location>
</feature>
<reference evidence="4" key="1">
    <citation type="submission" date="2016-10" db="EMBL/GenBank/DDBJ databases">
        <authorList>
            <person name="Varghese N."/>
            <person name="Submissions S."/>
        </authorList>
    </citation>
    <scope>NUCLEOTIDE SEQUENCE [LARGE SCALE GENOMIC DNA]</scope>
    <source>
        <strain evidence="4">DSM 21368</strain>
    </source>
</reference>
<gene>
    <name evidence="3" type="ORF">SAMN04488554_2371</name>
</gene>
<dbReference type="PANTHER" id="PTHR43032">
    <property type="entry name" value="PROTEIN-METHIONINE-SULFOXIDE REDUCTASE"/>
    <property type="match status" value="1"/>
</dbReference>
<evidence type="ECO:0000313" key="4">
    <source>
        <dbReference type="Proteomes" id="UP000199220"/>
    </source>
</evidence>
<keyword evidence="4" id="KW-1185">Reference proteome</keyword>
<dbReference type="Proteomes" id="UP000199220">
    <property type="component" value="Unassembled WGS sequence"/>
</dbReference>
<dbReference type="SUPFAM" id="SSF56524">
    <property type="entry name" value="Oxidoreductase molybdopterin-binding domain"/>
    <property type="match status" value="1"/>
</dbReference>
<dbReference type="AlphaFoldDB" id="A0A1H5KR58"/>
<dbReference type="InterPro" id="IPR036374">
    <property type="entry name" value="OxRdtase_Mopterin-bd_sf"/>
</dbReference>
<protein>
    <submittedName>
        <fullName evidence="3">Oxidoreductase molybdopterin binding domain-containing protein</fullName>
    </submittedName>
</protein>
<accession>A0A1H5KR58</accession>
<organism evidence="3 4">
    <name type="scientific">Ruania alba</name>
    <dbReference type="NCBI Taxonomy" id="648782"/>
    <lineage>
        <taxon>Bacteria</taxon>
        <taxon>Bacillati</taxon>
        <taxon>Actinomycetota</taxon>
        <taxon>Actinomycetes</taxon>
        <taxon>Micrococcales</taxon>
        <taxon>Ruaniaceae</taxon>
        <taxon>Ruania</taxon>
    </lineage>
</organism>
<dbReference type="EMBL" id="FNTX01000002">
    <property type="protein sequence ID" value="SEE66541.1"/>
    <property type="molecule type" value="Genomic_DNA"/>
</dbReference>
<dbReference type="PANTHER" id="PTHR43032:SF3">
    <property type="entry name" value="PROTEIN-METHIONINE-SULFOXIDE REDUCTASE CATALYTIC SUBUNIT MSRP"/>
    <property type="match status" value="1"/>
</dbReference>
<dbReference type="Pfam" id="PF00174">
    <property type="entry name" value="Oxidored_molyb"/>
    <property type="match status" value="1"/>
</dbReference>
<name>A0A1H5KR58_9MICO</name>
<sequence length="248" mass="27585">MRSRSGTDPAPKGRPIREVELPPGQRLVGGFPRFGTHLHEPPPPIPPEPAITITGAVVADHSVLLTDLDGLSQVERTEDFHCVAGWSAAGVCWGGVPFATFYRAVIEPRLTAPATHLGFRGYDDFASVVQLEDALADDVLLATRLDQKPLTPMHGAPVRLVSPSQYGFVSTKHLARIEVHASRPRREDPYDVLTREHPRARVWQEERHAWFSGQVMRRIYRPLIRPILRLSARGLTGQDRRADGGERP</sequence>
<dbReference type="OrthoDB" id="9795587at2"/>
<evidence type="ECO:0000256" key="1">
    <source>
        <dbReference type="SAM" id="MobiDB-lite"/>
    </source>
</evidence>
<feature type="region of interest" description="Disordered" evidence="1">
    <location>
        <begin position="1"/>
        <end position="23"/>
    </location>
</feature>
<dbReference type="InterPro" id="IPR000572">
    <property type="entry name" value="OxRdtase_Mopterin-bd_dom"/>
</dbReference>
<evidence type="ECO:0000313" key="3">
    <source>
        <dbReference type="EMBL" id="SEE66541.1"/>
    </source>
</evidence>
<dbReference type="STRING" id="648782.SAMN04488554_2371"/>
<proteinExistence type="predicted"/>
<dbReference type="RefSeq" id="WP_089773339.1">
    <property type="nucleotide sequence ID" value="NZ_FNTX01000002.1"/>
</dbReference>
<evidence type="ECO:0000259" key="2">
    <source>
        <dbReference type="Pfam" id="PF00174"/>
    </source>
</evidence>